<dbReference type="OrthoDB" id="10252009at2759"/>
<evidence type="ECO:0000313" key="9">
    <source>
        <dbReference type="Proteomes" id="UP000054937"/>
    </source>
</evidence>
<feature type="domain" description="Tyrosine specific protein phosphatases" evidence="7">
    <location>
        <begin position="86"/>
        <end position="143"/>
    </location>
</feature>
<dbReference type="GO" id="GO:0008330">
    <property type="term" value="F:protein tyrosine/threonine phosphatase activity"/>
    <property type="evidence" value="ECO:0007669"/>
    <property type="project" value="TreeGrafter"/>
</dbReference>
<dbReference type="InterPro" id="IPR020422">
    <property type="entry name" value="TYR_PHOSPHATASE_DUAL_dom"/>
</dbReference>
<dbReference type="InterPro" id="IPR003595">
    <property type="entry name" value="Tyr_Pase_cat"/>
</dbReference>
<keyword evidence="4" id="KW-0904">Protein phosphatase</keyword>
<dbReference type="GO" id="GO:0005737">
    <property type="term" value="C:cytoplasm"/>
    <property type="evidence" value="ECO:0007669"/>
    <property type="project" value="TreeGrafter"/>
</dbReference>
<dbReference type="SUPFAM" id="SSF52799">
    <property type="entry name" value="(Phosphotyrosine protein) phosphatases II"/>
    <property type="match status" value="1"/>
</dbReference>
<keyword evidence="9" id="KW-1185">Reference proteome</keyword>
<dbReference type="GO" id="GO:0043409">
    <property type="term" value="P:negative regulation of MAPK cascade"/>
    <property type="evidence" value="ECO:0007669"/>
    <property type="project" value="TreeGrafter"/>
</dbReference>
<organism evidence="8 9">
    <name type="scientific">Pseudocohnilembus persalinus</name>
    <name type="common">Ciliate</name>
    <dbReference type="NCBI Taxonomy" id="266149"/>
    <lineage>
        <taxon>Eukaryota</taxon>
        <taxon>Sar</taxon>
        <taxon>Alveolata</taxon>
        <taxon>Ciliophora</taxon>
        <taxon>Intramacronucleata</taxon>
        <taxon>Oligohymenophorea</taxon>
        <taxon>Scuticociliatia</taxon>
        <taxon>Philasterida</taxon>
        <taxon>Pseudocohnilembidae</taxon>
        <taxon>Pseudocohnilembus</taxon>
    </lineage>
</organism>
<dbReference type="InterPro" id="IPR016130">
    <property type="entry name" value="Tyr_Pase_AS"/>
</dbReference>
<evidence type="ECO:0000256" key="3">
    <source>
        <dbReference type="ARBA" id="ARBA00022801"/>
    </source>
</evidence>
<dbReference type="InParanoid" id="A0A0V0R0L3"/>
<comment type="caution">
    <text evidence="8">The sequence shown here is derived from an EMBL/GenBank/DDBJ whole genome shotgun (WGS) entry which is preliminary data.</text>
</comment>
<dbReference type="EC" id="3.1.3.48" evidence="2"/>
<name>A0A0V0R0L3_PSEPJ</name>
<evidence type="ECO:0000313" key="8">
    <source>
        <dbReference type="EMBL" id="KRX08035.1"/>
    </source>
</evidence>
<gene>
    <name evidence="8" type="ORF">PPERSA_06213</name>
</gene>
<dbReference type="EMBL" id="LDAU01000076">
    <property type="protein sequence ID" value="KRX08035.1"/>
    <property type="molecule type" value="Genomic_DNA"/>
</dbReference>
<feature type="domain" description="Tyrosine-protein phosphatase" evidence="6">
    <location>
        <begin position="21"/>
        <end position="165"/>
    </location>
</feature>
<accession>A0A0V0R0L3</accession>
<dbReference type="PROSITE" id="PS00383">
    <property type="entry name" value="TYR_PHOSPHATASE_1"/>
    <property type="match status" value="1"/>
</dbReference>
<dbReference type="InterPro" id="IPR000387">
    <property type="entry name" value="Tyr_Pase_dom"/>
</dbReference>
<feature type="compositionally biased region" description="Polar residues" evidence="5">
    <location>
        <begin position="383"/>
        <end position="418"/>
    </location>
</feature>
<feature type="region of interest" description="Disordered" evidence="5">
    <location>
        <begin position="353"/>
        <end position="430"/>
    </location>
</feature>
<comment type="similarity">
    <text evidence="1">Belongs to the protein-tyrosine phosphatase family. Non-receptor class dual specificity subfamily.</text>
</comment>
<keyword evidence="3" id="KW-0378">Hydrolase</keyword>
<sequence length="459" mass="52761">MFGFNTQLIYYLRQNPLNEIYPATQDEGAIFLGNIYAAYSLEILKKHNITAVLTVAAGTNLKYSPEHGIKHMIIMADDIESYNLSRHFEKIVDFIVQCRKEKRNILVHCFAGISRSTTSIVAYMIREKNENYRKVINYIRARRKEINPNAGFMRQLANYEKKIKTSQNDKQSVQYPAINGNNAANRSKSLNNQNQLGLTIKQSPYYNSNQISDNQTLNKNGRNIVMNGRKMNINNNNQDEPIKQDNQNQDQIQQQQQNQPKIGNTLNNFHYNNSNNNNSNNVVNQPYYQKGIKADSTKENTSILINNNRNQSLAKKEKNYGLMGQQFKPIQQNLMGQKGYQYKGTLFKNNQANYNLNQGNNFNNNLNSNNLNKQNNNNQQQNSPFKVNASQKVQPPKISTVQPNQSTGFRHNGNNGKQMPSPLKIQKVNSSNNNQKNFHYTNGIKKQNHFRGAYVNNHI</sequence>
<dbReference type="InterPro" id="IPR029021">
    <property type="entry name" value="Prot-tyrosine_phosphatase-like"/>
</dbReference>
<dbReference type="CDD" id="cd14498">
    <property type="entry name" value="DSP"/>
    <property type="match status" value="1"/>
</dbReference>
<evidence type="ECO:0000256" key="1">
    <source>
        <dbReference type="ARBA" id="ARBA00008601"/>
    </source>
</evidence>
<dbReference type="Pfam" id="PF00782">
    <property type="entry name" value="DSPc"/>
    <property type="match status" value="1"/>
</dbReference>
<feature type="compositionally biased region" description="Low complexity" evidence="5">
    <location>
        <begin position="272"/>
        <end position="281"/>
    </location>
</feature>
<protein>
    <recommendedName>
        <fullName evidence="2">protein-tyrosine-phosphatase</fullName>
        <ecNumber evidence="2">3.1.3.48</ecNumber>
    </recommendedName>
</protein>
<evidence type="ECO:0000256" key="2">
    <source>
        <dbReference type="ARBA" id="ARBA00013064"/>
    </source>
</evidence>
<dbReference type="Gene3D" id="3.90.190.10">
    <property type="entry name" value="Protein tyrosine phosphatase superfamily"/>
    <property type="match status" value="1"/>
</dbReference>
<evidence type="ECO:0000259" key="6">
    <source>
        <dbReference type="PROSITE" id="PS50054"/>
    </source>
</evidence>
<proteinExistence type="inferred from homology"/>
<evidence type="ECO:0000259" key="7">
    <source>
        <dbReference type="PROSITE" id="PS50056"/>
    </source>
</evidence>
<feature type="compositionally biased region" description="Low complexity" evidence="5">
    <location>
        <begin position="244"/>
        <end position="262"/>
    </location>
</feature>
<dbReference type="GO" id="GO:0033550">
    <property type="term" value="F:MAP kinase tyrosine phosphatase activity"/>
    <property type="evidence" value="ECO:0007669"/>
    <property type="project" value="TreeGrafter"/>
</dbReference>
<dbReference type="AlphaFoldDB" id="A0A0V0R0L3"/>
<dbReference type="InterPro" id="IPR000340">
    <property type="entry name" value="Dual-sp_phosphatase_cat-dom"/>
</dbReference>
<dbReference type="GO" id="GO:0017017">
    <property type="term" value="F:MAP kinase tyrosine/serine/threonine phosphatase activity"/>
    <property type="evidence" value="ECO:0007669"/>
    <property type="project" value="TreeGrafter"/>
</dbReference>
<feature type="compositionally biased region" description="Low complexity" evidence="5">
    <location>
        <begin position="353"/>
        <end position="382"/>
    </location>
</feature>
<dbReference type="PANTHER" id="PTHR10159">
    <property type="entry name" value="DUAL SPECIFICITY PROTEIN PHOSPHATASE"/>
    <property type="match status" value="1"/>
</dbReference>
<dbReference type="OMA" id="HTKFTEY"/>
<feature type="region of interest" description="Disordered" evidence="5">
    <location>
        <begin position="231"/>
        <end position="281"/>
    </location>
</feature>
<reference evidence="8 9" key="1">
    <citation type="journal article" date="2015" name="Sci. Rep.">
        <title>Genome of the facultative scuticociliatosis pathogen Pseudocohnilembus persalinus provides insight into its virulence through horizontal gene transfer.</title>
        <authorList>
            <person name="Xiong J."/>
            <person name="Wang G."/>
            <person name="Cheng J."/>
            <person name="Tian M."/>
            <person name="Pan X."/>
            <person name="Warren A."/>
            <person name="Jiang C."/>
            <person name="Yuan D."/>
            <person name="Miao W."/>
        </authorList>
    </citation>
    <scope>NUCLEOTIDE SEQUENCE [LARGE SCALE GENOMIC DNA]</scope>
    <source>
        <strain evidence="8">36N120E</strain>
    </source>
</reference>
<dbReference type="Proteomes" id="UP000054937">
    <property type="component" value="Unassembled WGS sequence"/>
</dbReference>
<dbReference type="SMART" id="SM00404">
    <property type="entry name" value="PTPc_motif"/>
    <property type="match status" value="1"/>
</dbReference>
<dbReference type="PANTHER" id="PTHR10159:SF519">
    <property type="entry name" value="DUAL SPECIFICITY PROTEIN PHOSPHATASE MPK3"/>
    <property type="match status" value="1"/>
</dbReference>
<evidence type="ECO:0000256" key="5">
    <source>
        <dbReference type="SAM" id="MobiDB-lite"/>
    </source>
</evidence>
<dbReference type="PROSITE" id="PS50054">
    <property type="entry name" value="TYR_PHOSPHATASE_DUAL"/>
    <property type="match status" value="1"/>
</dbReference>
<dbReference type="PROSITE" id="PS50056">
    <property type="entry name" value="TYR_PHOSPHATASE_2"/>
    <property type="match status" value="1"/>
</dbReference>
<dbReference type="SMART" id="SM00195">
    <property type="entry name" value="DSPc"/>
    <property type="match status" value="1"/>
</dbReference>
<evidence type="ECO:0000256" key="4">
    <source>
        <dbReference type="ARBA" id="ARBA00022912"/>
    </source>
</evidence>